<feature type="non-terminal residue" evidence="6">
    <location>
        <position position="1"/>
    </location>
</feature>
<dbReference type="EMBL" id="JAEPRD010000339">
    <property type="protein sequence ID" value="KAG2191907.1"/>
    <property type="molecule type" value="Genomic_DNA"/>
</dbReference>
<keyword evidence="1" id="KW-0234">DNA repair</keyword>
<dbReference type="InterPro" id="IPR046700">
    <property type="entry name" value="DUF6570"/>
</dbReference>
<dbReference type="SUPFAM" id="SSF52540">
    <property type="entry name" value="P-loop containing nucleoside triphosphate hydrolases"/>
    <property type="match status" value="2"/>
</dbReference>
<feature type="domain" description="DNA helicase Pif1-like DEAD-box helicase" evidence="3">
    <location>
        <begin position="1203"/>
        <end position="1383"/>
    </location>
</feature>
<gene>
    <name evidence="6" type="ORF">INT47_001828</name>
</gene>
<evidence type="ECO:0000256" key="1">
    <source>
        <dbReference type="RuleBase" id="RU363044"/>
    </source>
</evidence>
<dbReference type="GO" id="GO:0000723">
    <property type="term" value="P:telomere maintenance"/>
    <property type="evidence" value="ECO:0007669"/>
    <property type="project" value="InterPro"/>
</dbReference>
<dbReference type="GO" id="GO:0016787">
    <property type="term" value="F:hydrolase activity"/>
    <property type="evidence" value="ECO:0007669"/>
    <property type="project" value="UniProtKB-KW"/>
</dbReference>
<dbReference type="OrthoDB" id="2287865at2759"/>
<dbReference type="InterPro" id="IPR010285">
    <property type="entry name" value="DNA_helicase_pif1-like_DEAD"/>
</dbReference>
<evidence type="ECO:0000259" key="3">
    <source>
        <dbReference type="Pfam" id="PF05970"/>
    </source>
</evidence>
<feature type="region of interest" description="Disordered" evidence="2">
    <location>
        <begin position="291"/>
        <end position="363"/>
    </location>
</feature>
<evidence type="ECO:0000259" key="5">
    <source>
        <dbReference type="Pfam" id="PF20209"/>
    </source>
</evidence>
<dbReference type="GO" id="GO:0006310">
    <property type="term" value="P:DNA recombination"/>
    <property type="evidence" value="ECO:0007669"/>
    <property type="project" value="UniProtKB-KW"/>
</dbReference>
<feature type="compositionally biased region" description="Low complexity" evidence="2">
    <location>
        <begin position="301"/>
        <end position="313"/>
    </location>
</feature>
<proteinExistence type="inferred from homology"/>
<keyword evidence="1" id="KW-0233">DNA recombination</keyword>
<dbReference type="InterPro" id="IPR051055">
    <property type="entry name" value="PIF1_helicase"/>
</dbReference>
<feature type="compositionally biased region" description="Acidic residues" evidence="2">
    <location>
        <begin position="939"/>
        <end position="949"/>
    </location>
</feature>
<name>A0A8H7QGB7_9FUNG</name>
<dbReference type="Pfam" id="PF05970">
    <property type="entry name" value="PIF1"/>
    <property type="match status" value="1"/>
</dbReference>
<evidence type="ECO:0000256" key="2">
    <source>
        <dbReference type="SAM" id="MobiDB-lite"/>
    </source>
</evidence>
<keyword evidence="1" id="KW-0227">DNA damage</keyword>
<feature type="region of interest" description="Disordered" evidence="2">
    <location>
        <begin position="1"/>
        <end position="47"/>
    </location>
</feature>
<evidence type="ECO:0000259" key="4">
    <source>
        <dbReference type="Pfam" id="PF14214"/>
    </source>
</evidence>
<reference evidence="6" key="1">
    <citation type="submission" date="2020-12" db="EMBL/GenBank/DDBJ databases">
        <title>Metabolic potential, ecology and presence of endohyphal bacteria is reflected in genomic diversity of Mucoromycotina.</title>
        <authorList>
            <person name="Muszewska A."/>
            <person name="Okrasinska A."/>
            <person name="Steczkiewicz K."/>
            <person name="Drgas O."/>
            <person name="Orlowska M."/>
            <person name="Perlinska-Lenart U."/>
            <person name="Aleksandrzak-Piekarczyk T."/>
            <person name="Szatraj K."/>
            <person name="Zielenkiewicz U."/>
            <person name="Pilsyk S."/>
            <person name="Malc E."/>
            <person name="Mieczkowski P."/>
            <person name="Kruszewska J.S."/>
            <person name="Biernat P."/>
            <person name="Pawlowska J."/>
        </authorList>
    </citation>
    <scope>NUCLEOTIDE SEQUENCE</scope>
    <source>
        <strain evidence="6">WA0000017839</strain>
    </source>
</reference>
<dbReference type="PANTHER" id="PTHR47642:SF5">
    <property type="entry name" value="ATP-DEPENDENT DNA HELICASE"/>
    <property type="match status" value="1"/>
</dbReference>
<keyword evidence="1" id="KW-0378">Hydrolase</keyword>
<comment type="similarity">
    <text evidence="1">Belongs to the helicase family.</text>
</comment>
<dbReference type="EC" id="5.6.2.3" evidence="1"/>
<feature type="region of interest" description="Disordered" evidence="2">
    <location>
        <begin position="1072"/>
        <end position="1140"/>
    </location>
</feature>
<feature type="domain" description="Helitron helicase-like" evidence="4">
    <location>
        <begin position="475"/>
        <end position="614"/>
    </location>
</feature>
<feature type="domain" description="DUF6570" evidence="5">
    <location>
        <begin position="152"/>
        <end position="279"/>
    </location>
</feature>
<comment type="cofactor">
    <cofactor evidence="1">
        <name>Mg(2+)</name>
        <dbReference type="ChEBI" id="CHEBI:18420"/>
    </cofactor>
</comment>
<sequence length="1604" mass="183475">QYVHNRAQNDPLFMEAEAQRARRNREPSLVPEDRSDIPEESSSSSSSVQMLNLGMRMVMMIVLKDPTEDVLILKKGCTKVCSCCGGLIFRKYCNTKATKEKLRNEWNCDESIVEMAFWLVDNSQVNTSNTTDVNTTARFCDLCRDKIKQNIRPALALADGLDFPETHCCLDDLTRLEERLVAARHVFQSIWTLHGNSGQYRSKGGIVNVPVNVDTTVSALPRQLDDSFIIHLSLARRMRYLKDYIKGNISTAKVWRAASFLQTQPLYIEHEIELDDTWMESAMVEINYVGTDSDMSENEDPTNNTNENQNSSDNEAEVEEEEEEIEEVDQENDNPETQSDQEDNEPNPGCNETAIVPDDSHPANVSLRMAPGENRIPLSLLTDEDSIYLSFPKVFCGKRVQNRVKKVSPSNLAKSFTRRKDRRCVTRSDVLFYLDRSLMLKKLASNVNIMLRQKSKGNGGAYSVNEMLNDEMVDSYLNEDRAYRVLNGVRSSSEYWKAQKKDVMAMIRQFGIPTLFVTLSAAETQWPELLVILKNVVDGATIMEDQAKEMAYAEKARLIQSDPVTCSRYFDYKFRELKKTWKDSNGPFAGYEISEYFFRIEFQHRGSPHVHMLIWLKDAPCYVDEMDPESSEADQICEFVNSVISCKKEWDGSPHERNVGTCTEDTWKHLLKRQTHRHTHSCQRKRSVRVICRFNIPFLPMDRTIILVPLNEETESEAQIEMHRNDYKKIRNFIQDNIETLSTNNFTFEEFLLKINMASVHQYHMAVRSSFKMNKIFIKRNPNAMMINNYSPKIFAMFRSNMDIQFILDPYACCAYVVDYVNKSDKGMSQALKGVFEKHKETPNTNNLEMLRSIATTYYNACEISTQEASYNILQLQALNEEFMRNPDSTNCFEPSIVEHYTVRPVVFENLNLAQFAAYFEYSRKKPRQRSSERPYNGSDEEDQGDGEIDGNHGNVIPSNLSDSDHGGLPGEVYQLNGDNNGWIKRRTKSKVIRYYKFNIDSDREDYFRAFLMLYKPWRDETVELVYADCEGVYRQFSTEVEEARAEFNRIDDAVLDEYVVICYKYNRQLSEENDEEAHRENGDENEDSENNPEINRTEPGAEENDFARYTAEMNDSGEGDYHTRADINEDLNNNDDNTSSRKTYLEKLVLPNVLPDIDYFNLMATLNFKQRSYLTSLVGHVRYNKDEFVLRDGSNTYSPVYNFVTGGANAGKSKLICAIYQSLLREFDFGRESNMSTPSVLLTAPTGRAAFNIQGQTLHSAFQFPISQNGDKCINQLSADVGHSMAVALKDLRFVIIDKISMVSKKHFGWIDKRLRDMFEPSIPFGGISVIVFGDFLQLPPVGGSSVFASDTNLTISSLFDFDLWSLFKVHKLIEIMRQRDDVPFAVAMNNLATGSMTPVDIALFQSCVAVLDEQQLKLLEEDKIVLPPPNEIKSINLFHANRNVKATNDIILNNMDTEGAVSTAYDRVLGDCRSQTAVYQMLHSAREDAPLINIDTSDGLVNGVIGILKRIDYGRQASNTNTAVRKPIRVWILFDDERSGRALRNKQVALRLTLGLLNLWTCVEPSTLIIRRNLKSHIKLNRTQFPIVPAEAMTVHKSQGGT</sequence>
<feature type="compositionally biased region" description="Acidic residues" evidence="2">
    <location>
        <begin position="314"/>
        <end position="345"/>
    </location>
</feature>
<feature type="region of interest" description="Disordered" evidence="2">
    <location>
        <begin position="928"/>
        <end position="972"/>
    </location>
</feature>
<dbReference type="GO" id="GO:0043139">
    <property type="term" value="F:5'-3' DNA helicase activity"/>
    <property type="evidence" value="ECO:0007669"/>
    <property type="project" value="UniProtKB-EC"/>
</dbReference>
<accession>A0A8H7QGB7</accession>
<dbReference type="InterPro" id="IPR025476">
    <property type="entry name" value="Helitron_helicase-like"/>
</dbReference>
<keyword evidence="1" id="KW-0547">Nucleotide-binding</keyword>
<comment type="catalytic activity">
    <reaction evidence="1">
        <text>ATP + H2O = ADP + phosphate + H(+)</text>
        <dbReference type="Rhea" id="RHEA:13065"/>
        <dbReference type="ChEBI" id="CHEBI:15377"/>
        <dbReference type="ChEBI" id="CHEBI:15378"/>
        <dbReference type="ChEBI" id="CHEBI:30616"/>
        <dbReference type="ChEBI" id="CHEBI:43474"/>
        <dbReference type="ChEBI" id="CHEBI:456216"/>
        <dbReference type="EC" id="5.6.2.3"/>
    </reaction>
</comment>
<organism evidence="6 7">
    <name type="scientific">Mucor saturninus</name>
    <dbReference type="NCBI Taxonomy" id="64648"/>
    <lineage>
        <taxon>Eukaryota</taxon>
        <taxon>Fungi</taxon>
        <taxon>Fungi incertae sedis</taxon>
        <taxon>Mucoromycota</taxon>
        <taxon>Mucoromycotina</taxon>
        <taxon>Mucoromycetes</taxon>
        <taxon>Mucorales</taxon>
        <taxon>Mucorineae</taxon>
        <taxon>Mucoraceae</taxon>
        <taxon>Mucor</taxon>
    </lineage>
</organism>
<dbReference type="Proteomes" id="UP000603453">
    <property type="component" value="Unassembled WGS sequence"/>
</dbReference>
<feature type="compositionally biased region" description="Basic and acidic residues" evidence="2">
    <location>
        <begin position="17"/>
        <end position="37"/>
    </location>
</feature>
<evidence type="ECO:0000313" key="6">
    <source>
        <dbReference type="EMBL" id="KAG2191907.1"/>
    </source>
</evidence>
<keyword evidence="1" id="KW-0067">ATP-binding</keyword>
<keyword evidence="7" id="KW-1185">Reference proteome</keyword>
<evidence type="ECO:0000313" key="7">
    <source>
        <dbReference type="Proteomes" id="UP000603453"/>
    </source>
</evidence>
<comment type="caution">
    <text evidence="6">The sequence shown here is derived from an EMBL/GenBank/DDBJ whole genome shotgun (WGS) entry which is preliminary data.</text>
</comment>
<dbReference type="Gene3D" id="3.40.50.300">
    <property type="entry name" value="P-loop containing nucleotide triphosphate hydrolases"/>
    <property type="match status" value="1"/>
</dbReference>
<dbReference type="Pfam" id="PF14214">
    <property type="entry name" value="Helitron_like_N"/>
    <property type="match status" value="1"/>
</dbReference>
<dbReference type="GO" id="GO:0006281">
    <property type="term" value="P:DNA repair"/>
    <property type="evidence" value="ECO:0007669"/>
    <property type="project" value="UniProtKB-KW"/>
</dbReference>
<keyword evidence="1" id="KW-0347">Helicase</keyword>
<dbReference type="Pfam" id="PF20209">
    <property type="entry name" value="DUF6570"/>
    <property type="match status" value="1"/>
</dbReference>
<dbReference type="InterPro" id="IPR027417">
    <property type="entry name" value="P-loop_NTPase"/>
</dbReference>
<protein>
    <recommendedName>
        <fullName evidence="1">ATP-dependent DNA helicase</fullName>
        <ecNumber evidence="1">5.6.2.3</ecNumber>
    </recommendedName>
</protein>
<dbReference type="PANTHER" id="PTHR47642">
    <property type="entry name" value="ATP-DEPENDENT DNA HELICASE"/>
    <property type="match status" value="1"/>
</dbReference>
<dbReference type="GO" id="GO:0005524">
    <property type="term" value="F:ATP binding"/>
    <property type="evidence" value="ECO:0007669"/>
    <property type="project" value="UniProtKB-KW"/>
</dbReference>